<sequence length="391" mass="44672">MATIKPFRAVRPSTASLRPLDFLQGKAKGGLELDYLKFRLETSADPNSPTLSDCREFLDSLLENRSYVLENELSLYVYERITDGHSRTGVFALTSLNDLQRGEIFTHELTLETMEEKITDYRIQVGLEGAAILLTHEPNALIDELIRRAQGSRQVFSYAYGDSYHKFWKITNPSQLEEFQLAFSSLRQVYLADGHHRLGSADKLHRVSAQWISSLYMSSNQLDIQPFHRLVLPNKDFHLEKALERIGEYFFISTVPNNIAYRPNKKHRMGMCIAGKWYQLDLRPELKLDQPIDVAFLQDRILSGIFGISEPRTDVRLRCHADRDFKKLLLEIAREPSAVAFTLFGLGMEEFLRLSLMGKLLPPKSTSIGPKPMFGMLMHCTRSVLTKGGVQ</sequence>
<dbReference type="Proteomes" id="UP000601055">
    <property type="component" value="Unassembled WGS sequence"/>
</dbReference>
<reference evidence="1" key="1">
    <citation type="submission" date="2019-11" db="EMBL/GenBank/DDBJ databases">
        <title>Description of Pedobacter sp. LMG 31464T.</title>
        <authorList>
            <person name="Carlier A."/>
            <person name="Qi S."/>
            <person name="Vandamme P."/>
        </authorList>
    </citation>
    <scope>NUCLEOTIDE SEQUENCE</scope>
    <source>
        <strain evidence="1">LMG 31464</strain>
    </source>
</reference>
<comment type="caution">
    <text evidence="1">The sequence shown here is derived from an EMBL/GenBank/DDBJ whole genome shotgun (WGS) entry which is preliminary data.</text>
</comment>
<dbReference type="InterPro" id="IPR008323">
    <property type="entry name" value="UCP033563"/>
</dbReference>
<evidence type="ECO:0000313" key="2">
    <source>
        <dbReference type="Proteomes" id="UP000601055"/>
    </source>
</evidence>
<accession>A0A923E214</accession>
<dbReference type="AlphaFoldDB" id="A0A923E214"/>
<dbReference type="Pfam" id="PF06245">
    <property type="entry name" value="DUF1015"/>
    <property type="match status" value="1"/>
</dbReference>
<keyword evidence="2" id="KW-1185">Reference proteome</keyword>
<protein>
    <submittedName>
        <fullName evidence="1">DUF1015 family protein</fullName>
    </submittedName>
</protein>
<evidence type="ECO:0000313" key="1">
    <source>
        <dbReference type="EMBL" id="MBB2146795.1"/>
    </source>
</evidence>
<organism evidence="1 2">
    <name type="scientific">Pedobacter planticolens</name>
    <dbReference type="NCBI Taxonomy" id="2679964"/>
    <lineage>
        <taxon>Bacteria</taxon>
        <taxon>Pseudomonadati</taxon>
        <taxon>Bacteroidota</taxon>
        <taxon>Sphingobacteriia</taxon>
        <taxon>Sphingobacteriales</taxon>
        <taxon>Sphingobacteriaceae</taxon>
        <taxon>Pedobacter</taxon>
    </lineage>
</organism>
<name>A0A923E214_9SPHI</name>
<dbReference type="PANTHER" id="PTHR36454:SF1">
    <property type="entry name" value="DUF1015 DOMAIN-CONTAINING PROTEIN"/>
    <property type="match status" value="1"/>
</dbReference>
<proteinExistence type="predicted"/>
<dbReference type="PANTHER" id="PTHR36454">
    <property type="entry name" value="LMO2823 PROTEIN"/>
    <property type="match status" value="1"/>
</dbReference>
<gene>
    <name evidence="1" type="ORF">GM921_14930</name>
</gene>
<dbReference type="EMBL" id="WNXD01000002">
    <property type="protein sequence ID" value="MBB2146795.1"/>
    <property type="molecule type" value="Genomic_DNA"/>
</dbReference>
<dbReference type="RefSeq" id="WP_182923433.1">
    <property type="nucleotide sequence ID" value="NZ_WNXD01000002.1"/>
</dbReference>